<dbReference type="AlphaFoldDB" id="A0A5B6W0W7"/>
<sequence length="83" mass="9346">MTSMKASVVCKAIPPCHLPLHVNGQGLIWKAAKSVVSQVKMILSSAVGIHSDSYCFQYFFVMNGPRKRPKTMHHLHLRIFILL</sequence>
<evidence type="ECO:0000313" key="1">
    <source>
        <dbReference type="EMBL" id="KAA3474825.1"/>
    </source>
</evidence>
<keyword evidence="2" id="KW-1185">Reference proteome</keyword>
<dbReference type="OrthoDB" id="629492at2759"/>
<reference evidence="2" key="1">
    <citation type="journal article" date="2019" name="Plant Biotechnol. J.">
        <title>Genome sequencing of the Australian wild diploid species Gossypium australe highlights disease resistance and delayed gland morphogenesis.</title>
        <authorList>
            <person name="Cai Y."/>
            <person name="Cai X."/>
            <person name="Wang Q."/>
            <person name="Wang P."/>
            <person name="Zhang Y."/>
            <person name="Cai C."/>
            <person name="Xu Y."/>
            <person name="Wang K."/>
            <person name="Zhou Z."/>
            <person name="Wang C."/>
            <person name="Geng S."/>
            <person name="Li B."/>
            <person name="Dong Q."/>
            <person name="Hou Y."/>
            <person name="Wang H."/>
            <person name="Ai P."/>
            <person name="Liu Z."/>
            <person name="Yi F."/>
            <person name="Sun M."/>
            <person name="An G."/>
            <person name="Cheng J."/>
            <person name="Zhang Y."/>
            <person name="Shi Q."/>
            <person name="Xie Y."/>
            <person name="Shi X."/>
            <person name="Chang Y."/>
            <person name="Huang F."/>
            <person name="Chen Y."/>
            <person name="Hong S."/>
            <person name="Mi L."/>
            <person name="Sun Q."/>
            <person name="Zhang L."/>
            <person name="Zhou B."/>
            <person name="Peng R."/>
            <person name="Zhang X."/>
            <person name="Liu F."/>
        </authorList>
    </citation>
    <scope>NUCLEOTIDE SEQUENCE [LARGE SCALE GENOMIC DNA]</scope>
    <source>
        <strain evidence="2">cv. PA1801</strain>
    </source>
</reference>
<dbReference type="Proteomes" id="UP000325315">
    <property type="component" value="Unassembled WGS sequence"/>
</dbReference>
<organism evidence="1 2">
    <name type="scientific">Gossypium australe</name>
    <dbReference type="NCBI Taxonomy" id="47621"/>
    <lineage>
        <taxon>Eukaryota</taxon>
        <taxon>Viridiplantae</taxon>
        <taxon>Streptophyta</taxon>
        <taxon>Embryophyta</taxon>
        <taxon>Tracheophyta</taxon>
        <taxon>Spermatophyta</taxon>
        <taxon>Magnoliopsida</taxon>
        <taxon>eudicotyledons</taxon>
        <taxon>Gunneridae</taxon>
        <taxon>Pentapetalae</taxon>
        <taxon>rosids</taxon>
        <taxon>malvids</taxon>
        <taxon>Malvales</taxon>
        <taxon>Malvaceae</taxon>
        <taxon>Malvoideae</taxon>
        <taxon>Gossypium</taxon>
    </lineage>
</organism>
<dbReference type="EMBL" id="SMMG02000005">
    <property type="protein sequence ID" value="KAA3474825.1"/>
    <property type="molecule type" value="Genomic_DNA"/>
</dbReference>
<proteinExistence type="predicted"/>
<protein>
    <submittedName>
        <fullName evidence="1">E3 ubiquitin-protein ligase CHIP-like isoform X1</fullName>
    </submittedName>
</protein>
<name>A0A5B6W0W7_9ROSI</name>
<evidence type="ECO:0000313" key="2">
    <source>
        <dbReference type="Proteomes" id="UP000325315"/>
    </source>
</evidence>
<gene>
    <name evidence="1" type="ORF">EPI10_025080</name>
</gene>
<accession>A0A5B6W0W7</accession>
<comment type="caution">
    <text evidence="1">The sequence shown here is derived from an EMBL/GenBank/DDBJ whole genome shotgun (WGS) entry which is preliminary data.</text>
</comment>